<accession>A0A261RBZ1</accession>
<dbReference type="Proteomes" id="UP000216947">
    <property type="component" value="Unassembled WGS sequence"/>
</dbReference>
<protein>
    <submittedName>
        <fullName evidence="2">Uncharacterized protein</fullName>
    </submittedName>
</protein>
<name>A0A261RBZ1_9BORD</name>
<evidence type="ECO:0000313" key="3">
    <source>
        <dbReference type="Proteomes" id="UP000216947"/>
    </source>
</evidence>
<gene>
    <name evidence="2" type="ORF">CAL19_08320</name>
</gene>
<evidence type="ECO:0000256" key="1">
    <source>
        <dbReference type="SAM" id="MobiDB-lite"/>
    </source>
</evidence>
<feature type="region of interest" description="Disordered" evidence="1">
    <location>
        <begin position="1"/>
        <end position="93"/>
    </location>
</feature>
<comment type="caution">
    <text evidence="2">The sequence shown here is derived from an EMBL/GenBank/DDBJ whole genome shotgun (WGS) entry which is preliminary data.</text>
</comment>
<dbReference type="EMBL" id="NEVK01000004">
    <property type="protein sequence ID" value="OZI22524.1"/>
    <property type="molecule type" value="Genomic_DNA"/>
</dbReference>
<sequence>MTHASRKRAGKRAQPDTPDTQAQQGKGADAVAGKVLPPKGPVQVPTQPSKPGKHTPDEAAQASDPPRDTRDDSSWADGSKPRPNAKHVRTHLF</sequence>
<keyword evidence="3" id="KW-1185">Reference proteome</keyword>
<dbReference type="RefSeq" id="WP_026638521.1">
    <property type="nucleotide sequence ID" value="NZ_NEVI01000013.1"/>
</dbReference>
<feature type="compositionally biased region" description="Basic residues" evidence="1">
    <location>
        <begin position="83"/>
        <end position="93"/>
    </location>
</feature>
<feature type="compositionally biased region" description="Basic residues" evidence="1">
    <location>
        <begin position="1"/>
        <end position="11"/>
    </location>
</feature>
<proteinExistence type="predicted"/>
<dbReference type="AlphaFoldDB" id="A0A261RBZ1"/>
<organism evidence="2 3">
    <name type="scientific">Bordetella genomosp. 7</name>
    <dbReference type="NCBI Taxonomy" id="1416805"/>
    <lineage>
        <taxon>Bacteria</taxon>
        <taxon>Pseudomonadati</taxon>
        <taxon>Pseudomonadota</taxon>
        <taxon>Betaproteobacteria</taxon>
        <taxon>Burkholderiales</taxon>
        <taxon>Alcaligenaceae</taxon>
        <taxon>Bordetella</taxon>
    </lineage>
</organism>
<reference evidence="3" key="1">
    <citation type="submission" date="2017-05" db="EMBL/GenBank/DDBJ databases">
        <title>Complete and WGS of Bordetella genogroups.</title>
        <authorList>
            <person name="Spilker T."/>
            <person name="Lipuma J."/>
        </authorList>
    </citation>
    <scope>NUCLEOTIDE SEQUENCE [LARGE SCALE GENOMIC DNA]</scope>
    <source>
        <strain evidence="3">AU18089</strain>
    </source>
</reference>
<evidence type="ECO:0000313" key="2">
    <source>
        <dbReference type="EMBL" id="OZI22524.1"/>
    </source>
</evidence>